<dbReference type="SUPFAM" id="SSF54523">
    <property type="entry name" value="Pili subunits"/>
    <property type="match status" value="1"/>
</dbReference>
<evidence type="ECO:0000256" key="1">
    <source>
        <dbReference type="ARBA" id="ARBA00004377"/>
    </source>
</evidence>
<comment type="caution">
    <text evidence="13">The sequence shown here is derived from an EMBL/GenBank/DDBJ whole genome shotgun (WGS) entry which is preliminary data.</text>
</comment>
<dbReference type="GO" id="GO:0015628">
    <property type="term" value="P:protein secretion by the type II secretion system"/>
    <property type="evidence" value="ECO:0007669"/>
    <property type="project" value="InterPro"/>
</dbReference>
<evidence type="ECO:0000256" key="9">
    <source>
        <dbReference type="ARBA" id="ARBA00025772"/>
    </source>
</evidence>
<feature type="domain" description="General secretion pathway GspH" evidence="12">
    <location>
        <begin position="51"/>
        <end position="188"/>
    </location>
</feature>
<dbReference type="OrthoDB" id="8592199at2"/>
<dbReference type="EMBL" id="QFZK01000001">
    <property type="protein sequence ID" value="RFO98876.1"/>
    <property type="molecule type" value="Genomic_DNA"/>
</dbReference>
<feature type="transmembrane region" description="Helical" evidence="11">
    <location>
        <begin position="21"/>
        <end position="40"/>
    </location>
</feature>
<dbReference type="NCBIfam" id="TIGR02532">
    <property type="entry name" value="IV_pilin_GFxxxE"/>
    <property type="match status" value="1"/>
</dbReference>
<evidence type="ECO:0000313" key="14">
    <source>
        <dbReference type="Proteomes" id="UP000260665"/>
    </source>
</evidence>
<keyword evidence="3" id="KW-1003">Cell membrane</keyword>
<proteinExistence type="inferred from homology"/>
<dbReference type="Proteomes" id="UP000260665">
    <property type="component" value="Unassembled WGS sequence"/>
</dbReference>
<dbReference type="RefSeq" id="WP_117173887.1">
    <property type="nucleotide sequence ID" value="NZ_QFZK01000001.1"/>
</dbReference>
<dbReference type="GO" id="GO:0005886">
    <property type="term" value="C:plasma membrane"/>
    <property type="evidence" value="ECO:0007669"/>
    <property type="project" value="UniProtKB-SubCell"/>
</dbReference>
<evidence type="ECO:0000256" key="4">
    <source>
        <dbReference type="ARBA" id="ARBA00022481"/>
    </source>
</evidence>
<keyword evidence="8 11" id="KW-0472">Membrane</keyword>
<gene>
    <name evidence="13" type="ORF">DIC66_03120</name>
</gene>
<keyword evidence="7 11" id="KW-1133">Transmembrane helix</keyword>
<keyword evidence="4" id="KW-0488">Methylation</keyword>
<keyword evidence="5" id="KW-0997">Cell inner membrane</keyword>
<evidence type="ECO:0000256" key="6">
    <source>
        <dbReference type="ARBA" id="ARBA00022692"/>
    </source>
</evidence>
<evidence type="ECO:0000256" key="3">
    <source>
        <dbReference type="ARBA" id="ARBA00022475"/>
    </source>
</evidence>
<name>A0A3E1RHK7_9BURK</name>
<evidence type="ECO:0000256" key="11">
    <source>
        <dbReference type="SAM" id="Phobius"/>
    </source>
</evidence>
<comment type="similarity">
    <text evidence="9">Belongs to the GSP H family.</text>
</comment>
<protein>
    <recommendedName>
        <fullName evidence="2">Type II secretion system protein H</fullName>
    </recommendedName>
    <alternativeName>
        <fullName evidence="10">General secretion pathway protein H</fullName>
    </alternativeName>
</protein>
<evidence type="ECO:0000256" key="2">
    <source>
        <dbReference type="ARBA" id="ARBA00021549"/>
    </source>
</evidence>
<evidence type="ECO:0000256" key="10">
    <source>
        <dbReference type="ARBA" id="ARBA00030775"/>
    </source>
</evidence>
<dbReference type="InterPro" id="IPR022346">
    <property type="entry name" value="T2SS_GspH"/>
</dbReference>
<dbReference type="InterPro" id="IPR012902">
    <property type="entry name" value="N_methyl_site"/>
</dbReference>
<dbReference type="AlphaFoldDB" id="A0A3E1RHK7"/>
<dbReference type="Pfam" id="PF12019">
    <property type="entry name" value="GspH"/>
    <property type="match status" value="1"/>
</dbReference>
<comment type="subcellular location">
    <subcellularLocation>
        <location evidence="1">Cell inner membrane</location>
        <topology evidence="1">Single-pass membrane protein</topology>
    </subcellularLocation>
</comment>
<dbReference type="GO" id="GO:0015627">
    <property type="term" value="C:type II protein secretion system complex"/>
    <property type="evidence" value="ECO:0007669"/>
    <property type="project" value="InterPro"/>
</dbReference>
<evidence type="ECO:0000256" key="8">
    <source>
        <dbReference type="ARBA" id="ARBA00023136"/>
    </source>
</evidence>
<sequence length="193" mass="19771">MQTKLYQPKTRYRQGLTAVEMLVVLVIAGILAALATPSLVSMANTLRQKSAINMLASDLNLARAEAVKRNARVLVCARSATDATDANDTGCATSSPSWASGWLVCVDTTSDGTDNCDAATATIPNPLYVRAPLATQLTLSAHNGAATYGVRFNANGTQGGAGAMAATLTVGGTWSGAVDKTLTVAATGSVQAH</sequence>
<dbReference type="InterPro" id="IPR045584">
    <property type="entry name" value="Pilin-like"/>
</dbReference>
<organism evidence="13 14">
    <name type="scientific">Rhodoferax lacus</name>
    <dbReference type="NCBI Taxonomy" id="2184758"/>
    <lineage>
        <taxon>Bacteria</taxon>
        <taxon>Pseudomonadati</taxon>
        <taxon>Pseudomonadota</taxon>
        <taxon>Betaproteobacteria</taxon>
        <taxon>Burkholderiales</taxon>
        <taxon>Comamonadaceae</taxon>
        <taxon>Rhodoferax</taxon>
    </lineage>
</organism>
<reference evidence="13 14" key="1">
    <citation type="submission" date="2018-05" db="EMBL/GenBank/DDBJ databases">
        <title>Rhodoferax soyangensis sp.nov., isolated from an oligotrophic freshwater lake.</title>
        <authorList>
            <person name="Park M."/>
        </authorList>
    </citation>
    <scope>NUCLEOTIDE SEQUENCE [LARGE SCALE GENOMIC DNA]</scope>
    <source>
        <strain evidence="13 14">IMCC26218</strain>
    </source>
</reference>
<keyword evidence="14" id="KW-1185">Reference proteome</keyword>
<keyword evidence="6 11" id="KW-0812">Transmembrane</keyword>
<evidence type="ECO:0000256" key="7">
    <source>
        <dbReference type="ARBA" id="ARBA00022989"/>
    </source>
</evidence>
<evidence type="ECO:0000313" key="13">
    <source>
        <dbReference type="EMBL" id="RFO98876.1"/>
    </source>
</evidence>
<accession>A0A3E1RHK7</accession>
<dbReference type="Gene3D" id="3.55.40.10">
    <property type="entry name" value="minor pseudopilin epsh domain"/>
    <property type="match status" value="1"/>
</dbReference>
<evidence type="ECO:0000256" key="5">
    <source>
        <dbReference type="ARBA" id="ARBA00022519"/>
    </source>
</evidence>
<evidence type="ECO:0000259" key="12">
    <source>
        <dbReference type="Pfam" id="PF12019"/>
    </source>
</evidence>